<gene>
    <name evidence="1" type="ORF">SAMN02745190_01720</name>
</gene>
<dbReference type="Proteomes" id="UP000184404">
    <property type="component" value="Unassembled WGS sequence"/>
</dbReference>
<keyword evidence="2" id="KW-1185">Reference proteome</keyword>
<sequence>MQIFTEVFQIPVFGAVYARLRGHSIACTLIPLAVLKHKSVEFYAIFIGDCMHPNTA</sequence>
<organism evidence="1 2">
    <name type="scientific">Schwartzia succinivorans DSM 10502</name>
    <dbReference type="NCBI Taxonomy" id="1123243"/>
    <lineage>
        <taxon>Bacteria</taxon>
        <taxon>Bacillati</taxon>
        <taxon>Bacillota</taxon>
        <taxon>Negativicutes</taxon>
        <taxon>Selenomonadales</taxon>
        <taxon>Selenomonadaceae</taxon>
        <taxon>Schwartzia</taxon>
    </lineage>
</organism>
<dbReference type="EMBL" id="FQUG01000006">
    <property type="protein sequence ID" value="SHF03986.1"/>
    <property type="molecule type" value="Genomic_DNA"/>
</dbReference>
<accession>A0A1M4YEU8</accession>
<protein>
    <submittedName>
        <fullName evidence="1">Uncharacterized protein</fullName>
    </submittedName>
</protein>
<name>A0A1M4YEU8_9FIRM</name>
<dbReference type="AlphaFoldDB" id="A0A1M4YEU8"/>
<feature type="non-terminal residue" evidence="1">
    <location>
        <position position="56"/>
    </location>
</feature>
<evidence type="ECO:0000313" key="2">
    <source>
        <dbReference type="Proteomes" id="UP000184404"/>
    </source>
</evidence>
<evidence type="ECO:0000313" key="1">
    <source>
        <dbReference type="EMBL" id="SHF03986.1"/>
    </source>
</evidence>
<reference evidence="1 2" key="1">
    <citation type="submission" date="2016-11" db="EMBL/GenBank/DDBJ databases">
        <authorList>
            <person name="Jaros S."/>
            <person name="Januszkiewicz K."/>
            <person name="Wedrychowicz H."/>
        </authorList>
    </citation>
    <scope>NUCLEOTIDE SEQUENCE [LARGE SCALE GENOMIC DNA]</scope>
    <source>
        <strain evidence="1 2">DSM 10502</strain>
    </source>
</reference>
<proteinExistence type="predicted"/>